<evidence type="ECO:0008006" key="4">
    <source>
        <dbReference type="Google" id="ProtNLM"/>
    </source>
</evidence>
<gene>
    <name evidence="2" type="ORF">HMPREF0661_10060</name>
</gene>
<feature type="transmembrane region" description="Helical" evidence="1">
    <location>
        <begin position="595"/>
        <end position="614"/>
    </location>
</feature>
<name>A0A096CHZ3_9BACT</name>
<feature type="transmembrane region" description="Helical" evidence="1">
    <location>
        <begin position="568"/>
        <end position="589"/>
    </location>
</feature>
<evidence type="ECO:0000256" key="1">
    <source>
        <dbReference type="SAM" id="Phobius"/>
    </source>
</evidence>
<organism evidence="2 3">
    <name type="scientific">Prevotella melaninogenica DNF00666</name>
    <dbReference type="NCBI Taxonomy" id="1401073"/>
    <lineage>
        <taxon>Bacteria</taxon>
        <taxon>Pseudomonadati</taxon>
        <taxon>Bacteroidota</taxon>
        <taxon>Bacteroidia</taxon>
        <taxon>Bacteroidales</taxon>
        <taxon>Prevotellaceae</taxon>
        <taxon>Prevotella</taxon>
    </lineage>
</organism>
<dbReference type="EMBL" id="JRNS01000470">
    <property type="protein sequence ID" value="KGF44909.1"/>
    <property type="molecule type" value="Genomic_DNA"/>
</dbReference>
<evidence type="ECO:0000313" key="2">
    <source>
        <dbReference type="EMBL" id="KGF44909.1"/>
    </source>
</evidence>
<dbReference type="AlphaFoldDB" id="A0A096CHZ3"/>
<comment type="caution">
    <text evidence="2">The sequence shown here is derived from an EMBL/GenBank/DDBJ whole genome shotgun (WGS) entry which is preliminary data.</text>
</comment>
<protein>
    <recommendedName>
        <fullName evidence="4">PIN domain-containing protein</fullName>
    </recommendedName>
</protein>
<keyword evidence="1" id="KW-0812">Transmembrane</keyword>
<evidence type="ECO:0000313" key="3">
    <source>
        <dbReference type="Proteomes" id="UP000029578"/>
    </source>
</evidence>
<dbReference type="Proteomes" id="UP000029578">
    <property type="component" value="Unassembled WGS sequence"/>
</dbReference>
<accession>A0A096CHZ3</accession>
<keyword evidence="1" id="KW-0472">Membrane</keyword>
<reference evidence="2 3" key="1">
    <citation type="submission" date="2014-07" db="EMBL/GenBank/DDBJ databases">
        <authorList>
            <person name="McCorrison J."/>
            <person name="Sanka R."/>
            <person name="Torralba M."/>
            <person name="Gillis M."/>
            <person name="Haft D.H."/>
            <person name="Methe B."/>
            <person name="Sutton G."/>
            <person name="Nelson K.E."/>
        </authorList>
    </citation>
    <scope>NUCLEOTIDE SEQUENCE [LARGE SCALE GENOMIC DNA]</scope>
    <source>
        <strain evidence="2 3">DNF00666</strain>
    </source>
</reference>
<proteinExistence type="predicted"/>
<sequence>MYLRLDTTTKYLTKNAESQLLVKIIFQHSNSTFEEVCKYYKDSIKVVSEDRLKELLSDLTESGEVLLKKGRYSIPRRKIEKIETALSESHNRFQRIINTFEPYFSDTEVVEKWLIDAMMCFFSTFSDDWVSDLCYKANAIARREDSILDVIRKRTTNNKELDKQDKEILPKKFLHMILTREPDITNFLWEYGTAAFSAKLIKNSYTTDDLTLDTFKDSYCILDTNILMHIGLESSEYYKSFKVLENIFKELGINAGILYITQKEYLTAIRYKKEQIMSLVAKYDKEVLEASNDQYLQTAIKRHCRTEEDYNRFFSNIEQIPNYIYKETPIYLYDDDQALEDRIAKAQSDETKLSELNSIYKSVTGKDKKEYALIHDVGLINGAHYLRENGKYFILSQEVSVNVYAKKKPFVKNLPIAMRIQTLLNALALNGNAHIVNDDYKLLFANMIRDGLQPSNDTFTIADLSIMLDKNEQISKLPSDKIIEIALQIHQERLLGISDSQITMDMTRKIQGAKIKVVEDLSKTKQELSAERKEKEHFKNSADKSEQALRMQIEKEVRKDFKSACIKLWVKRFSLFFLILIAFVIAVVICGKIDFLKQTVFWLFTLACAVFPIGQGQIKYIKQKQTKDNYIREEIERRLNNYLKG</sequence>
<keyword evidence="1" id="KW-1133">Transmembrane helix</keyword>